<reference evidence="8" key="2">
    <citation type="submission" date="2015-07" db="EMBL/GenBank/DDBJ databases">
        <title>Plasmids, circular viruses and viroids from rat gut.</title>
        <authorList>
            <person name="Jorgensen T.J."/>
            <person name="Hansen M.A."/>
            <person name="Xu Z."/>
            <person name="Tabak M.A."/>
            <person name="Sorensen S.J."/>
            <person name="Hansen L.H."/>
        </authorList>
    </citation>
    <scope>NUCLEOTIDE SEQUENCE</scope>
    <source>
        <strain evidence="8">RGFK0786</strain>
    </source>
</reference>
<keyword evidence="5" id="KW-0326">Glycosidase</keyword>
<keyword evidence="4" id="KW-0378">Hydrolase</keyword>
<dbReference type="InterPro" id="IPR029018">
    <property type="entry name" value="Hex-like_dom2"/>
</dbReference>
<evidence type="ECO:0000256" key="3">
    <source>
        <dbReference type="ARBA" id="ARBA00012663"/>
    </source>
</evidence>
<dbReference type="InterPro" id="IPR025705">
    <property type="entry name" value="Beta_hexosaminidase_sua/sub"/>
</dbReference>
<dbReference type="Gene3D" id="3.20.20.80">
    <property type="entry name" value="Glycosidases"/>
    <property type="match status" value="1"/>
</dbReference>
<evidence type="ECO:0000256" key="1">
    <source>
        <dbReference type="ARBA" id="ARBA00001231"/>
    </source>
</evidence>
<dbReference type="InterPro" id="IPR017853">
    <property type="entry name" value="GH"/>
</dbReference>
<dbReference type="InterPro" id="IPR015883">
    <property type="entry name" value="Glyco_hydro_20_cat"/>
</dbReference>
<evidence type="ECO:0000256" key="5">
    <source>
        <dbReference type="ARBA" id="ARBA00023295"/>
    </source>
</evidence>
<reference evidence="8" key="1">
    <citation type="submission" date="2015-06" db="EMBL/GenBank/DDBJ databases">
        <authorList>
            <person name="Joergensen T."/>
        </authorList>
    </citation>
    <scope>NUCLEOTIDE SEQUENCE</scope>
    <source>
        <strain evidence="8">RGFK0786</strain>
    </source>
</reference>
<evidence type="ECO:0000259" key="6">
    <source>
        <dbReference type="Pfam" id="PF00728"/>
    </source>
</evidence>
<comment type="catalytic activity">
    <reaction evidence="1">
        <text>Hydrolysis of terminal non-reducing N-acetyl-D-hexosamine residues in N-acetyl-beta-D-hexosaminides.</text>
        <dbReference type="EC" id="3.2.1.52"/>
    </reaction>
</comment>
<evidence type="ECO:0000313" key="8">
    <source>
        <dbReference type="EMBL" id="CRY95832.1"/>
    </source>
</evidence>
<dbReference type="GO" id="GO:0004563">
    <property type="term" value="F:beta-N-acetylhexosaminidase activity"/>
    <property type="evidence" value="ECO:0007669"/>
    <property type="project" value="UniProtKB-EC"/>
</dbReference>
<dbReference type="Pfam" id="PF02838">
    <property type="entry name" value="Glyco_hydro_20b"/>
    <property type="match status" value="1"/>
</dbReference>
<dbReference type="Gene3D" id="3.30.379.10">
    <property type="entry name" value="Chitobiase/beta-hexosaminidase domain 2-like"/>
    <property type="match status" value="1"/>
</dbReference>
<evidence type="ECO:0000256" key="4">
    <source>
        <dbReference type="ARBA" id="ARBA00022801"/>
    </source>
</evidence>
<dbReference type="EMBL" id="LN853395">
    <property type="protein sequence ID" value="CRY95832.1"/>
    <property type="molecule type" value="Genomic_DNA"/>
</dbReference>
<sequence>MKLGILKLLSAAMLLTAVGCAETPEINIVPNPESLVQGKGVFKIAGAPVCTGEGLDAESIRWANTFAQRLTLVTGKKSEVITAPKGKCVEFVSNLALAAEEYKLEVTKNNVKIEASSAAGFRYATQTIGQMLPAAYFGKTAAAGESWVLPVVSIQDKPRFAYRGMHMDVGRHFFSMDEVKKYLDIRQCTR</sequence>
<dbReference type="EC" id="3.2.1.52" evidence="3"/>
<proteinExistence type="inferred from homology"/>
<dbReference type="SUPFAM" id="SSF51445">
    <property type="entry name" value="(Trans)glycosidases"/>
    <property type="match status" value="1"/>
</dbReference>
<name>A0A0H5QJ53_9ZZZZ</name>
<dbReference type="Pfam" id="PF00728">
    <property type="entry name" value="Glyco_hydro_20"/>
    <property type="match status" value="1"/>
</dbReference>
<accession>A0A0H5QJ53</accession>
<dbReference type="PROSITE" id="PS51257">
    <property type="entry name" value="PROKAR_LIPOPROTEIN"/>
    <property type="match status" value="1"/>
</dbReference>
<dbReference type="PRINTS" id="PR00738">
    <property type="entry name" value="GLHYDRLASE20"/>
</dbReference>
<dbReference type="GO" id="GO:0005975">
    <property type="term" value="P:carbohydrate metabolic process"/>
    <property type="evidence" value="ECO:0007669"/>
    <property type="project" value="InterPro"/>
</dbReference>
<evidence type="ECO:0000259" key="7">
    <source>
        <dbReference type="Pfam" id="PF02838"/>
    </source>
</evidence>
<dbReference type="AlphaFoldDB" id="A0A0H5QJ53"/>
<dbReference type="SUPFAM" id="SSF55545">
    <property type="entry name" value="beta-N-acetylhexosaminidase-like domain"/>
    <property type="match status" value="1"/>
</dbReference>
<dbReference type="GO" id="GO:0030203">
    <property type="term" value="P:glycosaminoglycan metabolic process"/>
    <property type="evidence" value="ECO:0007669"/>
    <property type="project" value="TreeGrafter"/>
</dbReference>
<organism evidence="8">
    <name type="scientific">uncultured prokaryote</name>
    <dbReference type="NCBI Taxonomy" id="198431"/>
    <lineage>
        <taxon>unclassified sequences</taxon>
        <taxon>environmental samples</taxon>
    </lineage>
</organism>
<dbReference type="PANTHER" id="PTHR22600:SF57">
    <property type="entry name" value="BETA-N-ACETYLHEXOSAMINIDASE"/>
    <property type="match status" value="1"/>
</dbReference>
<feature type="domain" description="Beta-hexosaminidase bacterial type N-terminal" evidence="7">
    <location>
        <begin position="26"/>
        <end position="156"/>
    </location>
</feature>
<protein>
    <recommendedName>
        <fullName evidence="3">beta-N-acetylhexosaminidase</fullName>
        <ecNumber evidence="3">3.2.1.52</ecNumber>
    </recommendedName>
</protein>
<dbReference type="InterPro" id="IPR015882">
    <property type="entry name" value="HEX_bac_N"/>
</dbReference>
<comment type="similarity">
    <text evidence="2">Belongs to the glycosyl hydrolase 20 family.</text>
</comment>
<feature type="domain" description="Glycoside hydrolase family 20 catalytic" evidence="6">
    <location>
        <begin position="160"/>
        <end position="185"/>
    </location>
</feature>
<dbReference type="GO" id="GO:0016020">
    <property type="term" value="C:membrane"/>
    <property type="evidence" value="ECO:0007669"/>
    <property type="project" value="TreeGrafter"/>
</dbReference>
<dbReference type="PANTHER" id="PTHR22600">
    <property type="entry name" value="BETA-HEXOSAMINIDASE"/>
    <property type="match status" value="1"/>
</dbReference>
<evidence type="ECO:0000256" key="2">
    <source>
        <dbReference type="ARBA" id="ARBA00006285"/>
    </source>
</evidence>